<proteinExistence type="predicted"/>
<dbReference type="InterPro" id="IPR036812">
    <property type="entry name" value="NAD(P)_OxRdtase_dom_sf"/>
</dbReference>
<dbReference type="PIRSF" id="PIRSF000097">
    <property type="entry name" value="AKR"/>
    <property type="match status" value="1"/>
</dbReference>
<reference evidence="6 7" key="1">
    <citation type="submission" date="2016-10" db="EMBL/GenBank/DDBJ databases">
        <authorList>
            <person name="de Groot N.N."/>
        </authorList>
    </citation>
    <scope>NUCLEOTIDE SEQUENCE [LARGE SCALE GENOMIC DNA]</scope>
    <source>
        <strain evidence="7">L7-484,KACC 16230,DSM 25025</strain>
    </source>
</reference>
<evidence type="ECO:0000256" key="3">
    <source>
        <dbReference type="PIRSR" id="PIRSR000097-3"/>
    </source>
</evidence>
<dbReference type="Gene3D" id="3.20.20.100">
    <property type="entry name" value="NADP-dependent oxidoreductase domain"/>
    <property type="match status" value="1"/>
</dbReference>
<keyword evidence="7" id="KW-1185">Reference proteome</keyword>
<dbReference type="RefSeq" id="WP_090673384.1">
    <property type="nucleotide sequence ID" value="NZ_FNIT01000005.1"/>
</dbReference>
<feature type="domain" description="NADP-dependent oxidoreductase" evidence="5">
    <location>
        <begin position="18"/>
        <end position="266"/>
    </location>
</feature>
<feature type="region of interest" description="Disordered" evidence="4">
    <location>
        <begin position="1"/>
        <end position="28"/>
    </location>
</feature>
<dbReference type="PANTHER" id="PTHR43638:SF3">
    <property type="entry name" value="ALDEHYDE REDUCTASE"/>
    <property type="match status" value="1"/>
</dbReference>
<dbReference type="PANTHER" id="PTHR43638">
    <property type="entry name" value="OXIDOREDUCTASE, ALDO/KETO REDUCTASE FAMILY PROTEIN"/>
    <property type="match status" value="1"/>
</dbReference>
<feature type="site" description="Lowers pKa of active site Tyr" evidence="3">
    <location>
        <position position="81"/>
    </location>
</feature>
<dbReference type="EMBL" id="FNIT01000005">
    <property type="protein sequence ID" value="SDO27550.1"/>
    <property type="molecule type" value="Genomic_DNA"/>
</dbReference>
<dbReference type="GO" id="GO:0016491">
    <property type="term" value="F:oxidoreductase activity"/>
    <property type="evidence" value="ECO:0007669"/>
    <property type="project" value="InterPro"/>
</dbReference>
<dbReference type="InterPro" id="IPR023210">
    <property type="entry name" value="NADP_OxRdtase_dom"/>
</dbReference>
<organism evidence="6 7">
    <name type="scientific">Aureimonas jatrophae</name>
    <dbReference type="NCBI Taxonomy" id="1166073"/>
    <lineage>
        <taxon>Bacteria</taxon>
        <taxon>Pseudomonadati</taxon>
        <taxon>Pseudomonadota</taxon>
        <taxon>Alphaproteobacteria</taxon>
        <taxon>Hyphomicrobiales</taxon>
        <taxon>Aurantimonadaceae</taxon>
        <taxon>Aureimonas</taxon>
    </lineage>
</organism>
<feature type="binding site" evidence="2">
    <location>
        <position position="114"/>
    </location>
    <ligand>
        <name>substrate</name>
    </ligand>
</feature>
<sequence length="281" mass="30531">MTDRGTVRFGDGTQVPSLGQGTWMMGERSSERDKEVEALRAGLDHGLRVIDTAEIYGDGGSEEVVGRAISGRRDEVFLVSKVAPSHASRTGTREACEASLRRLATDHLDLYLLHWRGRHPLAETVAGLTDLVEAGRIRRWGVSNFDVADMEELWRVPGGDACAANQILYNLESRGPEFDLLPWLDQHGVVPMAYSPLGQGGDLLSHAALGEVAARRGVTPAQVALAFTLVRPNVLSIPKASTRRHVDENAAAQGLVLGSEDRAVLDRAFPAPTRKQPLEMI</sequence>
<feature type="active site" description="Proton donor" evidence="1">
    <location>
        <position position="56"/>
    </location>
</feature>
<gene>
    <name evidence="6" type="ORF">SAMN05192530_1057</name>
</gene>
<dbReference type="Pfam" id="PF00248">
    <property type="entry name" value="Aldo_ket_red"/>
    <property type="match status" value="1"/>
</dbReference>
<dbReference type="SUPFAM" id="SSF51430">
    <property type="entry name" value="NAD(P)-linked oxidoreductase"/>
    <property type="match status" value="1"/>
</dbReference>
<dbReference type="PRINTS" id="PR00069">
    <property type="entry name" value="ALDKETRDTASE"/>
</dbReference>
<dbReference type="AlphaFoldDB" id="A0A1H0I8F0"/>
<evidence type="ECO:0000313" key="6">
    <source>
        <dbReference type="EMBL" id="SDO27550.1"/>
    </source>
</evidence>
<evidence type="ECO:0000259" key="5">
    <source>
        <dbReference type="Pfam" id="PF00248"/>
    </source>
</evidence>
<dbReference type="CDD" id="cd19138">
    <property type="entry name" value="AKR_YeaE"/>
    <property type="match status" value="1"/>
</dbReference>
<accession>A0A1H0I8F0</accession>
<evidence type="ECO:0000256" key="1">
    <source>
        <dbReference type="PIRSR" id="PIRSR000097-1"/>
    </source>
</evidence>
<evidence type="ECO:0000313" key="7">
    <source>
        <dbReference type="Proteomes" id="UP000198793"/>
    </source>
</evidence>
<evidence type="ECO:0000256" key="4">
    <source>
        <dbReference type="SAM" id="MobiDB-lite"/>
    </source>
</evidence>
<dbReference type="Proteomes" id="UP000198793">
    <property type="component" value="Unassembled WGS sequence"/>
</dbReference>
<dbReference type="OrthoDB" id="9772407at2"/>
<protein>
    <submittedName>
        <fullName evidence="6">Aldo/keto reductase</fullName>
    </submittedName>
</protein>
<name>A0A1H0I8F0_9HYPH</name>
<dbReference type="STRING" id="1166073.SAMN05192530_1057"/>
<evidence type="ECO:0000256" key="2">
    <source>
        <dbReference type="PIRSR" id="PIRSR000097-2"/>
    </source>
</evidence>
<dbReference type="InterPro" id="IPR020471">
    <property type="entry name" value="AKR"/>
</dbReference>